<evidence type="ECO:0008006" key="3">
    <source>
        <dbReference type="Google" id="ProtNLM"/>
    </source>
</evidence>
<evidence type="ECO:0000313" key="1">
    <source>
        <dbReference type="EMBL" id="AZQ09903.1"/>
    </source>
</evidence>
<proteinExistence type="predicted"/>
<dbReference type="RefSeq" id="WP_164551138.1">
    <property type="nucleotide sequence ID" value="NZ_CP020373.1"/>
</dbReference>
<evidence type="ECO:0000313" key="2">
    <source>
        <dbReference type="Proteomes" id="UP000278437"/>
    </source>
</evidence>
<dbReference type="EMBL" id="CP020373">
    <property type="protein sequence ID" value="AZQ09903.1"/>
    <property type="molecule type" value="Genomic_DNA"/>
</dbReference>
<protein>
    <recommendedName>
        <fullName evidence="3">GGDEF domain-containing protein</fullName>
    </recommendedName>
</protein>
<keyword evidence="2" id="KW-1185">Reference proteome</keyword>
<dbReference type="Proteomes" id="UP000278437">
    <property type="component" value="Chromosome"/>
</dbReference>
<name>A0ABM7D0P5_9GAMM</name>
<accession>A0ABM7D0P5</accession>
<organism evidence="1 2">
    <name type="scientific">Shewanella khirikhana</name>
    <dbReference type="NCBI Taxonomy" id="1965282"/>
    <lineage>
        <taxon>Bacteria</taxon>
        <taxon>Pseudomonadati</taxon>
        <taxon>Pseudomonadota</taxon>
        <taxon>Gammaproteobacteria</taxon>
        <taxon>Alteromonadales</taxon>
        <taxon>Shewanellaceae</taxon>
        <taxon>Shewanella</taxon>
    </lineage>
</organism>
<sequence length="53" mass="6107">MLRLDTALKDAKNLPCIEYSVGILKIDSGQEQSLERHLPNVDARMYHHKRSKS</sequence>
<gene>
    <name evidence="1" type="ORF">STH12_00764</name>
</gene>
<reference evidence="2" key="1">
    <citation type="submission" date="2017-03" db="EMBL/GenBank/DDBJ databases">
        <title>Full genome sequence of a non-lethal Shewanella isolate that potentiates virulence of Vibio parahaemolyticus causing acute hepatopancreatic necrosis disease (AHPND) in shrimp.</title>
        <authorList>
            <person name="Prachumwat A."/>
            <person name="Sritunyalucksana K."/>
        </authorList>
    </citation>
    <scope>NUCLEOTIDE SEQUENCE [LARGE SCALE GENOMIC DNA]</scope>
    <source>
        <strain evidence="2">TH2012</strain>
    </source>
</reference>